<evidence type="ECO:0000313" key="2">
    <source>
        <dbReference type="Proteomes" id="UP000046393"/>
    </source>
</evidence>
<dbReference type="PANTHER" id="PTHR12864">
    <property type="entry name" value="RAN BINDING PROTEIN 9-RELATED"/>
    <property type="match status" value="1"/>
</dbReference>
<dbReference type="InterPro" id="IPR050618">
    <property type="entry name" value="Ubq-SigPath_Reg"/>
</dbReference>
<dbReference type="STRING" id="451379.A0A0N5AEP4"/>
<evidence type="ECO:0000259" key="1">
    <source>
        <dbReference type="PROSITE" id="PS50897"/>
    </source>
</evidence>
<feature type="domain" description="CTLH" evidence="1">
    <location>
        <begin position="91"/>
        <end position="148"/>
    </location>
</feature>
<dbReference type="PROSITE" id="PS50897">
    <property type="entry name" value="CTLH"/>
    <property type="match status" value="1"/>
</dbReference>
<dbReference type="SMART" id="SM00667">
    <property type="entry name" value="LisH"/>
    <property type="match status" value="1"/>
</dbReference>
<dbReference type="Pfam" id="PF10607">
    <property type="entry name" value="CTLH"/>
    <property type="match status" value="1"/>
</dbReference>
<protein>
    <submittedName>
        <fullName evidence="3">CTLH domain-containing protein</fullName>
    </submittedName>
</protein>
<reference evidence="3" key="1">
    <citation type="submission" date="2017-02" db="UniProtKB">
        <authorList>
            <consortium name="WormBaseParasite"/>
        </authorList>
    </citation>
    <scope>IDENTIFICATION</scope>
</reference>
<dbReference type="SMART" id="SM00757">
    <property type="entry name" value="CRA"/>
    <property type="match status" value="1"/>
</dbReference>
<dbReference type="PROSITE" id="PS50896">
    <property type="entry name" value="LISH"/>
    <property type="match status" value="1"/>
</dbReference>
<proteinExistence type="predicted"/>
<sequence length="250" mass="27809">MSTDVSPGASVSGTCEAVASEATIQNNSVSVSSDNNAGWFRHYQEFAVHELPSDEMKSLVVDYLISEGYREAAELLCSDAGIAFPKDSAENLDARMAIRDAIVDGRIEEAIYKINNLVPELLATNSLLHLQLLQQHLIELIRQKKLEESLKFAEEFLVEKCEKHPEMQEKLEKTFSLLAFEKPEESPFASLVEVATEVNSAVLKALHKPAVPRIEALFRMVVWAGQQLKRETEPSESNEVLSSAVDYTLS</sequence>
<dbReference type="WBParaSite" id="SMUV_0000271001-mRNA-1">
    <property type="protein sequence ID" value="SMUV_0000271001-mRNA-1"/>
    <property type="gene ID" value="SMUV_0000271001"/>
</dbReference>
<accession>A0A0N5AEP4</accession>
<dbReference type="SMART" id="SM00668">
    <property type="entry name" value="CTLH"/>
    <property type="match status" value="1"/>
</dbReference>
<dbReference type="InterPro" id="IPR024964">
    <property type="entry name" value="CTLH/CRA"/>
</dbReference>
<dbReference type="Proteomes" id="UP000046393">
    <property type="component" value="Unplaced"/>
</dbReference>
<name>A0A0N5AEP4_9BILA</name>
<keyword evidence="2" id="KW-1185">Reference proteome</keyword>
<dbReference type="InterPro" id="IPR006595">
    <property type="entry name" value="CTLH_C"/>
</dbReference>
<dbReference type="AlphaFoldDB" id="A0A0N5AEP4"/>
<dbReference type="InterPro" id="IPR006594">
    <property type="entry name" value="LisH"/>
</dbReference>
<organism evidence="2 3">
    <name type="scientific">Syphacia muris</name>
    <dbReference type="NCBI Taxonomy" id="451379"/>
    <lineage>
        <taxon>Eukaryota</taxon>
        <taxon>Metazoa</taxon>
        <taxon>Ecdysozoa</taxon>
        <taxon>Nematoda</taxon>
        <taxon>Chromadorea</taxon>
        <taxon>Rhabditida</taxon>
        <taxon>Spirurina</taxon>
        <taxon>Oxyuridomorpha</taxon>
        <taxon>Oxyuroidea</taxon>
        <taxon>Oxyuridae</taxon>
        <taxon>Syphacia</taxon>
    </lineage>
</organism>
<dbReference type="InterPro" id="IPR013144">
    <property type="entry name" value="CRA_dom"/>
</dbReference>
<evidence type="ECO:0000313" key="3">
    <source>
        <dbReference type="WBParaSite" id="SMUV_0000271001-mRNA-1"/>
    </source>
</evidence>